<dbReference type="InterPro" id="IPR001466">
    <property type="entry name" value="Beta-lactam-related"/>
</dbReference>
<dbReference type="PANTHER" id="PTHR43283:SF3">
    <property type="entry name" value="BETA-LACTAMASE FAMILY PROTEIN (AFU_ORTHOLOGUE AFUA_5G07500)"/>
    <property type="match status" value="1"/>
</dbReference>
<dbReference type="Proteomes" id="UP000309668">
    <property type="component" value="Unassembled WGS sequence"/>
</dbReference>
<sequence>MLSACAPTLGGVSPPAGVAVGFNRQQITPLVVEGAADRTTGRIVTADDPVRIASISKLIVALGVMRMVEAGQLDLDRDVSDYLGWTLRNPHAPQQPLTLRLLLSHRAGLRDAADYVIPLGDSVRARLSRKTAWVPPAPGGVYPFEYGNINFPVIASVMETVSGERFDRLMTRQVFAPLGIDACLNWSGCSDAAVARAVVLYRSTGEVARDDMGGARPGCIVVAADDGSCDLTDYALGTNGSLFSPQGGVRISANGLARIGQMLLRGGDDFLTAASIAELARPVGEDTSGLPFFCRYGLAVQTLGGGGAGCDDALFADGRSRIGHAGEAYGLRSGLWLDMERGTGMAYFLTGVPDRTSVEEGGFADEERAFVARAEAAIGAQRK</sequence>
<comment type="caution">
    <text evidence="2">The sequence shown here is derived from an EMBL/GenBank/DDBJ whole genome shotgun (WGS) entry which is preliminary data.</text>
</comment>
<dbReference type="OrthoDB" id="5705574at2"/>
<evidence type="ECO:0000313" key="2">
    <source>
        <dbReference type="EMBL" id="TMM47389.1"/>
    </source>
</evidence>
<protein>
    <submittedName>
        <fullName evidence="2">Beta-lactamase family protein</fullName>
    </submittedName>
</protein>
<name>A0A5S3P379_9SPHN</name>
<feature type="domain" description="Beta-lactamase-related" evidence="1">
    <location>
        <begin position="34"/>
        <end position="357"/>
    </location>
</feature>
<keyword evidence="3" id="KW-1185">Reference proteome</keyword>
<dbReference type="Gene3D" id="3.40.710.10">
    <property type="entry name" value="DD-peptidase/beta-lactamase superfamily"/>
    <property type="match status" value="1"/>
</dbReference>
<evidence type="ECO:0000313" key="3">
    <source>
        <dbReference type="Proteomes" id="UP000309668"/>
    </source>
</evidence>
<accession>A0A5S3P379</accession>
<dbReference type="SUPFAM" id="SSF56601">
    <property type="entry name" value="beta-lactamase/transpeptidase-like"/>
    <property type="match status" value="1"/>
</dbReference>
<proteinExistence type="predicted"/>
<dbReference type="InterPro" id="IPR050789">
    <property type="entry name" value="Diverse_Enzym_Activities"/>
</dbReference>
<dbReference type="EMBL" id="VCAO01000004">
    <property type="protein sequence ID" value="TMM47389.1"/>
    <property type="molecule type" value="Genomic_DNA"/>
</dbReference>
<evidence type="ECO:0000259" key="1">
    <source>
        <dbReference type="Pfam" id="PF00144"/>
    </source>
</evidence>
<dbReference type="Pfam" id="PF00144">
    <property type="entry name" value="Beta-lactamase"/>
    <property type="match status" value="1"/>
</dbReference>
<reference evidence="2 3" key="1">
    <citation type="submission" date="2019-05" db="EMBL/GenBank/DDBJ databases">
        <title>Erythrobacter marisflavi sp. nov., isolated from isolated from water of an estuary environment.</title>
        <authorList>
            <person name="Yoon J.-H."/>
        </authorList>
    </citation>
    <scope>NUCLEOTIDE SEQUENCE [LARGE SCALE GENOMIC DNA]</scope>
    <source>
        <strain evidence="2 3">KEM-5</strain>
    </source>
</reference>
<dbReference type="PANTHER" id="PTHR43283">
    <property type="entry name" value="BETA-LACTAMASE-RELATED"/>
    <property type="match status" value="1"/>
</dbReference>
<organism evidence="2 3">
    <name type="scientific">Qipengyuania marisflavi</name>
    <dbReference type="NCBI Taxonomy" id="2486356"/>
    <lineage>
        <taxon>Bacteria</taxon>
        <taxon>Pseudomonadati</taxon>
        <taxon>Pseudomonadota</taxon>
        <taxon>Alphaproteobacteria</taxon>
        <taxon>Sphingomonadales</taxon>
        <taxon>Erythrobacteraceae</taxon>
        <taxon>Qipengyuania</taxon>
    </lineage>
</organism>
<dbReference type="AlphaFoldDB" id="A0A5S3P379"/>
<gene>
    <name evidence="2" type="ORF">FEV51_09470</name>
</gene>
<dbReference type="InterPro" id="IPR012338">
    <property type="entry name" value="Beta-lactam/transpept-like"/>
</dbReference>